<dbReference type="Proteomes" id="UP001054945">
    <property type="component" value="Unassembled WGS sequence"/>
</dbReference>
<gene>
    <name evidence="1" type="ORF">CEXT_690151</name>
</gene>
<dbReference type="AlphaFoldDB" id="A0AAV4PNG6"/>
<evidence type="ECO:0000313" key="2">
    <source>
        <dbReference type="Proteomes" id="UP001054945"/>
    </source>
</evidence>
<dbReference type="EMBL" id="BPLR01004937">
    <property type="protein sequence ID" value="GIX98626.1"/>
    <property type="molecule type" value="Genomic_DNA"/>
</dbReference>
<protein>
    <submittedName>
        <fullName evidence="1">Uncharacterized protein</fullName>
    </submittedName>
</protein>
<reference evidence="1 2" key="1">
    <citation type="submission" date="2021-06" db="EMBL/GenBank/DDBJ databases">
        <title>Caerostris extrusa draft genome.</title>
        <authorList>
            <person name="Kono N."/>
            <person name="Arakawa K."/>
        </authorList>
    </citation>
    <scope>NUCLEOTIDE SEQUENCE [LARGE SCALE GENOMIC DNA]</scope>
</reference>
<organism evidence="1 2">
    <name type="scientific">Caerostris extrusa</name>
    <name type="common">Bark spider</name>
    <name type="synonym">Caerostris bankana</name>
    <dbReference type="NCBI Taxonomy" id="172846"/>
    <lineage>
        <taxon>Eukaryota</taxon>
        <taxon>Metazoa</taxon>
        <taxon>Ecdysozoa</taxon>
        <taxon>Arthropoda</taxon>
        <taxon>Chelicerata</taxon>
        <taxon>Arachnida</taxon>
        <taxon>Araneae</taxon>
        <taxon>Araneomorphae</taxon>
        <taxon>Entelegynae</taxon>
        <taxon>Araneoidea</taxon>
        <taxon>Araneidae</taxon>
        <taxon>Caerostris</taxon>
    </lineage>
</organism>
<keyword evidence="2" id="KW-1185">Reference proteome</keyword>
<name>A0AAV4PNG6_CAEEX</name>
<accession>A0AAV4PNG6</accession>
<sequence length="235" mass="27089">MQVDDEFPSVNDSMKINDSKKRPYIPPIVADKVNGGKKLMNELNALTNEKVTARVGKQLKIVIRGLPHDYPTADLVEDLRKESFHVEFVTKLKHRGGKGDYTLLNGKKGILQKVASTRICLNFVEFFFSFRTIETMTTLKYIRLREEGSLNGWQFKRAIVKNCNWAYEDSLKAEVVQYSRMCASEGRFRKEVVENTCLQKSVDTRVTVGRVVRRTHEMQNRYNAKVSEESEETSK</sequence>
<comment type="caution">
    <text evidence="1">The sequence shown here is derived from an EMBL/GenBank/DDBJ whole genome shotgun (WGS) entry which is preliminary data.</text>
</comment>
<evidence type="ECO:0000313" key="1">
    <source>
        <dbReference type="EMBL" id="GIX98626.1"/>
    </source>
</evidence>
<proteinExistence type="predicted"/>